<dbReference type="PANTHER" id="PTHR10381">
    <property type="entry name" value="ATP-DEPENDENT CLP PROTEASE PROTEOLYTIC SUBUNIT"/>
    <property type="match status" value="1"/>
</dbReference>
<sequence length="205" mass="21486">MPLFPQPNHPPEWQPPHPPGLTPGFPGWLEERLFDQRIVMLRGQLNAETASGIVAALLTLDSAGPEAIHLHVSSSGGDLSAALSVVDVLDALAAPVHALVTAEAGGAALAVLAAAGERAAYRHARFKLSEPRTAGVTGTADEVAAAAGQHLRELEEVVLRLAELTGKPRSRIEDDLSTGRSLSATEAVEYGLIDEVVVPKKNGPR</sequence>
<evidence type="ECO:0000313" key="4">
    <source>
        <dbReference type="EMBL" id="GID52770.1"/>
    </source>
</evidence>
<dbReference type="EMBL" id="BOMG01000023">
    <property type="protein sequence ID" value="GID52770.1"/>
    <property type="molecule type" value="Genomic_DNA"/>
</dbReference>
<dbReference type="PRINTS" id="PR00127">
    <property type="entry name" value="CLPPROTEASEP"/>
</dbReference>
<keyword evidence="4" id="KW-0378">Hydrolase</keyword>
<dbReference type="GO" id="GO:0006508">
    <property type="term" value="P:proteolysis"/>
    <property type="evidence" value="ECO:0007669"/>
    <property type="project" value="UniProtKB-KW"/>
</dbReference>
<feature type="compositionally biased region" description="Pro residues" evidence="3">
    <location>
        <begin position="1"/>
        <end position="21"/>
    </location>
</feature>
<dbReference type="Proteomes" id="UP000612282">
    <property type="component" value="Unassembled WGS sequence"/>
</dbReference>
<accession>A0ABQ3X2Y8</accession>
<evidence type="ECO:0000256" key="1">
    <source>
        <dbReference type="ARBA" id="ARBA00007039"/>
    </source>
</evidence>
<organism evidence="4 5">
    <name type="scientific">Actinoplanes couchii</name>
    <dbReference type="NCBI Taxonomy" id="403638"/>
    <lineage>
        <taxon>Bacteria</taxon>
        <taxon>Bacillati</taxon>
        <taxon>Actinomycetota</taxon>
        <taxon>Actinomycetes</taxon>
        <taxon>Micromonosporales</taxon>
        <taxon>Micromonosporaceae</taxon>
        <taxon>Actinoplanes</taxon>
    </lineage>
</organism>
<reference evidence="4 5" key="1">
    <citation type="submission" date="2021-01" db="EMBL/GenBank/DDBJ databases">
        <title>Whole genome shotgun sequence of Actinoplanes couchii NBRC 106145.</title>
        <authorList>
            <person name="Komaki H."/>
            <person name="Tamura T."/>
        </authorList>
    </citation>
    <scope>NUCLEOTIDE SEQUENCE [LARGE SCALE GENOMIC DNA]</scope>
    <source>
        <strain evidence="4 5">NBRC 106145</strain>
    </source>
</reference>
<gene>
    <name evidence="4" type="primary">clpP_1</name>
    <name evidence="4" type="ORF">Aco03nite_011740</name>
</gene>
<dbReference type="CDD" id="cd07017">
    <property type="entry name" value="S14_ClpP_2"/>
    <property type="match status" value="1"/>
</dbReference>
<dbReference type="Pfam" id="PF00574">
    <property type="entry name" value="CLP_protease"/>
    <property type="match status" value="1"/>
</dbReference>
<evidence type="ECO:0000313" key="5">
    <source>
        <dbReference type="Proteomes" id="UP000612282"/>
    </source>
</evidence>
<comment type="similarity">
    <text evidence="1 2">Belongs to the peptidase S14 family.</text>
</comment>
<feature type="region of interest" description="Disordered" evidence="3">
    <location>
        <begin position="1"/>
        <end position="24"/>
    </location>
</feature>
<dbReference type="RefSeq" id="WP_203793706.1">
    <property type="nucleotide sequence ID" value="NZ_BAAAQE010000076.1"/>
</dbReference>
<dbReference type="InterPro" id="IPR023562">
    <property type="entry name" value="ClpP/TepA"/>
</dbReference>
<keyword evidence="4" id="KW-0645">Protease</keyword>
<dbReference type="Gene3D" id="3.90.226.10">
    <property type="entry name" value="2-enoyl-CoA Hydratase, Chain A, domain 1"/>
    <property type="match status" value="1"/>
</dbReference>
<dbReference type="PANTHER" id="PTHR10381:SF11">
    <property type="entry name" value="ATP-DEPENDENT CLP PROTEASE PROTEOLYTIC SUBUNIT, MITOCHONDRIAL"/>
    <property type="match status" value="1"/>
</dbReference>
<dbReference type="InterPro" id="IPR001907">
    <property type="entry name" value="ClpP"/>
</dbReference>
<proteinExistence type="inferred from homology"/>
<comment type="caution">
    <text evidence="4">The sequence shown here is derived from an EMBL/GenBank/DDBJ whole genome shotgun (WGS) entry which is preliminary data.</text>
</comment>
<dbReference type="GO" id="GO:0008233">
    <property type="term" value="F:peptidase activity"/>
    <property type="evidence" value="ECO:0007669"/>
    <property type="project" value="UniProtKB-KW"/>
</dbReference>
<protein>
    <recommendedName>
        <fullName evidence="2">ATP-dependent Clp protease proteolytic subunit</fullName>
    </recommendedName>
</protein>
<evidence type="ECO:0000256" key="2">
    <source>
        <dbReference type="RuleBase" id="RU003567"/>
    </source>
</evidence>
<keyword evidence="5" id="KW-1185">Reference proteome</keyword>
<dbReference type="SUPFAM" id="SSF52096">
    <property type="entry name" value="ClpP/crotonase"/>
    <property type="match status" value="1"/>
</dbReference>
<dbReference type="InterPro" id="IPR029045">
    <property type="entry name" value="ClpP/crotonase-like_dom_sf"/>
</dbReference>
<name>A0ABQ3X2Y8_9ACTN</name>
<evidence type="ECO:0000256" key="3">
    <source>
        <dbReference type="SAM" id="MobiDB-lite"/>
    </source>
</evidence>